<dbReference type="RefSeq" id="XP_014669175.1">
    <property type="nucleotide sequence ID" value="XM_014813689.1"/>
</dbReference>
<gene>
    <name evidence="3" type="primary">LOC106810366</name>
</gene>
<feature type="compositionally biased region" description="Polar residues" evidence="1">
    <location>
        <begin position="1"/>
        <end position="13"/>
    </location>
</feature>
<evidence type="ECO:0000256" key="1">
    <source>
        <dbReference type="SAM" id="MobiDB-lite"/>
    </source>
</evidence>
<dbReference type="GeneID" id="106810366"/>
<dbReference type="Proteomes" id="UP000695022">
    <property type="component" value="Unplaced"/>
</dbReference>
<feature type="compositionally biased region" description="Polar residues" evidence="1">
    <location>
        <begin position="21"/>
        <end position="41"/>
    </location>
</feature>
<feature type="region of interest" description="Disordered" evidence="1">
    <location>
        <begin position="1"/>
        <end position="77"/>
    </location>
</feature>
<protein>
    <submittedName>
        <fullName evidence="3">Uncharacterized protein LOC106810366</fullName>
    </submittedName>
</protein>
<proteinExistence type="predicted"/>
<sequence>MNRYRTTSASSQGTPPPVRANSAQPPSSQTSPRRRWSTGTPPCTPGMHRTPAAQLPTMLPPIMDSNKLPYHQVALPGSPTKPLQAAFCRGVHHVNTMPANLMDYQLSGQQQQQQQQHPGAIDPDDAGYESGPGNCKRSSSGSRLSDHLLRTAFNSANVPGQSAVTS</sequence>
<feature type="region of interest" description="Disordered" evidence="1">
    <location>
        <begin position="106"/>
        <end position="143"/>
    </location>
</feature>
<evidence type="ECO:0000313" key="3">
    <source>
        <dbReference type="RefSeq" id="XP_014669175.1"/>
    </source>
</evidence>
<organism evidence="2 3">
    <name type="scientific">Priapulus caudatus</name>
    <name type="common">Priapulid worm</name>
    <dbReference type="NCBI Taxonomy" id="37621"/>
    <lineage>
        <taxon>Eukaryota</taxon>
        <taxon>Metazoa</taxon>
        <taxon>Ecdysozoa</taxon>
        <taxon>Scalidophora</taxon>
        <taxon>Priapulida</taxon>
        <taxon>Priapulimorpha</taxon>
        <taxon>Priapulimorphida</taxon>
        <taxon>Priapulidae</taxon>
        <taxon>Priapulus</taxon>
    </lineage>
</organism>
<accession>A0ABM1EAF4</accession>
<evidence type="ECO:0000313" key="2">
    <source>
        <dbReference type="Proteomes" id="UP000695022"/>
    </source>
</evidence>
<keyword evidence="2" id="KW-1185">Reference proteome</keyword>
<name>A0ABM1EAF4_PRICU</name>
<reference evidence="3" key="1">
    <citation type="submission" date="2025-08" db="UniProtKB">
        <authorList>
            <consortium name="RefSeq"/>
        </authorList>
    </citation>
    <scope>IDENTIFICATION</scope>
</reference>